<evidence type="ECO:0000313" key="10">
    <source>
        <dbReference type="Proteomes" id="UP000285060"/>
    </source>
</evidence>
<keyword evidence="2" id="KW-0813">Transport</keyword>
<evidence type="ECO:0000256" key="3">
    <source>
        <dbReference type="ARBA" id="ARBA00022597"/>
    </source>
</evidence>
<keyword evidence="3" id="KW-0762">Sugar transport</keyword>
<feature type="transmembrane region" description="Helical" evidence="8">
    <location>
        <begin position="382"/>
        <end position="401"/>
    </location>
</feature>
<evidence type="ECO:0000256" key="4">
    <source>
        <dbReference type="ARBA" id="ARBA00022692"/>
    </source>
</evidence>
<dbReference type="EMBL" id="QUSY01000080">
    <property type="protein sequence ID" value="RHY33331.1"/>
    <property type="molecule type" value="Genomic_DNA"/>
</dbReference>
<dbReference type="PANTHER" id="PTHR10778:SF4">
    <property type="entry name" value="NUCLEOTIDE SUGAR TRANSPORTER SLC35B4"/>
    <property type="match status" value="1"/>
</dbReference>
<comment type="caution">
    <text evidence="9">The sequence shown here is derived from an EMBL/GenBank/DDBJ whole genome shotgun (WGS) entry which is preliminary data.</text>
</comment>
<keyword evidence="10" id="KW-1185">Reference proteome</keyword>
<evidence type="ECO:0000256" key="7">
    <source>
        <dbReference type="SAM" id="MobiDB-lite"/>
    </source>
</evidence>
<name>A0A3R6YE57_9STRA</name>
<evidence type="ECO:0000256" key="2">
    <source>
        <dbReference type="ARBA" id="ARBA00022448"/>
    </source>
</evidence>
<keyword evidence="6 8" id="KW-0472">Membrane</keyword>
<protein>
    <recommendedName>
        <fullName evidence="11">Sugar phosphate transporter domain-containing protein</fullName>
    </recommendedName>
</protein>
<feature type="transmembrane region" description="Helical" evidence="8">
    <location>
        <begin position="318"/>
        <end position="336"/>
    </location>
</feature>
<dbReference type="GO" id="GO:0005462">
    <property type="term" value="F:UDP-N-acetylglucosamine transmembrane transporter activity"/>
    <property type="evidence" value="ECO:0007669"/>
    <property type="project" value="TreeGrafter"/>
</dbReference>
<organism evidence="9 10">
    <name type="scientific">Aphanomyces invadans</name>
    <dbReference type="NCBI Taxonomy" id="157072"/>
    <lineage>
        <taxon>Eukaryota</taxon>
        <taxon>Sar</taxon>
        <taxon>Stramenopiles</taxon>
        <taxon>Oomycota</taxon>
        <taxon>Saprolegniomycetes</taxon>
        <taxon>Saprolegniales</taxon>
        <taxon>Verrucalvaceae</taxon>
        <taxon>Aphanomyces</taxon>
    </lineage>
</organism>
<dbReference type="Proteomes" id="UP000285060">
    <property type="component" value="Unassembled WGS sequence"/>
</dbReference>
<evidence type="ECO:0000256" key="5">
    <source>
        <dbReference type="ARBA" id="ARBA00022989"/>
    </source>
</evidence>
<reference evidence="9 10" key="1">
    <citation type="submission" date="2018-08" db="EMBL/GenBank/DDBJ databases">
        <title>Aphanomyces genome sequencing and annotation.</title>
        <authorList>
            <person name="Minardi D."/>
            <person name="Oidtmann B."/>
            <person name="Van Der Giezen M."/>
            <person name="Studholme D.J."/>
        </authorList>
    </citation>
    <scope>NUCLEOTIDE SEQUENCE [LARGE SCALE GENOMIC DNA]</scope>
    <source>
        <strain evidence="9 10">NJM0002</strain>
    </source>
</reference>
<feature type="transmembrane region" description="Helical" evidence="8">
    <location>
        <begin position="183"/>
        <end position="203"/>
    </location>
</feature>
<evidence type="ECO:0000256" key="6">
    <source>
        <dbReference type="ARBA" id="ARBA00023136"/>
    </source>
</evidence>
<dbReference type="Pfam" id="PF08449">
    <property type="entry name" value="UAA"/>
    <property type="match status" value="1"/>
</dbReference>
<feature type="region of interest" description="Disordered" evidence="7">
    <location>
        <begin position="40"/>
        <end position="64"/>
    </location>
</feature>
<dbReference type="PANTHER" id="PTHR10778">
    <property type="entry name" value="SOLUTE CARRIER FAMILY 35 MEMBER B"/>
    <property type="match status" value="1"/>
</dbReference>
<dbReference type="GO" id="GO:0005464">
    <property type="term" value="F:UDP-xylose transmembrane transporter activity"/>
    <property type="evidence" value="ECO:0007669"/>
    <property type="project" value="TreeGrafter"/>
</dbReference>
<dbReference type="GO" id="GO:0005789">
    <property type="term" value="C:endoplasmic reticulum membrane"/>
    <property type="evidence" value="ECO:0007669"/>
    <property type="project" value="TreeGrafter"/>
</dbReference>
<evidence type="ECO:0000256" key="8">
    <source>
        <dbReference type="SAM" id="Phobius"/>
    </source>
</evidence>
<dbReference type="AlphaFoldDB" id="A0A3R6YE57"/>
<evidence type="ECO:0000256" key="1">
    <source>
        <dbReference type="ARBA" id="ARBA00004127"/>
    </source>
</evidence>
<feature type="transmembrane region" description="Helical" evidence="8">
    <location>
        <begin position="241"/>
        <end position="261"/>
    </location>
</feature>
<comment type="subcellular location">
    <subcellularLocation>
        <location evidence="1">Endomembrane system</location>
        <topology evidence="1">Multi-pass membrane protein</topology>
    </subcellularLocation>
</comment>
<gene>
    <name evidence="9" type="ORF">DYB32_001709</name>
</gene>
<feature type="transmembrane region" description="Helical" evidence="8">
    <location>
        <begin position="74"/>
        <end position="96"/>
    </location>
</feature>
<dbReference type="InterPro" id="IPR013657">
    <property type="entry name" value="SCL35B1-4/HUT1"/>
</dbReference>
<accession>A0A3R6YE57</accession>
<feature type="transmembrane region" description="Helical" evidence="8">
    <location>
        <begin position="282"/>
        <end position="298"/>
    </location>
</feature>
<proteinExistence type="predicted"/>
<feature type="transmembrane region" description="Helical" evidence="8">
    <location>
        <begin position="108"/>
        <end position="131"/>
    </location>
</feature>
<evidence type="ECO:0008006" key="11">
    <source>
        <dbReference type="Google" id="ProtNLM"/>
    </source>
</evidence>
<keyword evidence="4 8" id="KW-0812">Transmembrane</keyword>
<keyword evidence="5 8" id="KW-1133">Transmembrane helix</keyword>
<dbReference type="GO" id="GO:0000139">
    <property type="term" value="C:Golgi membrane"/>
    <property type="evidence" value="ECO:0007669"/>
    <property type="project" value="TreeGrafter"/>
</dbReference>
<evidence type="ECO:0000313" key="9">
    <source>
        <dbReference type="EMBL" id="RHY33331.1"/>
    </source>
</evidence>
<sequence length="411" mass="44723">MLNLADLSTILSCRRPKYSCLYFRHFNRIISDTPVAASSKEVTKSSDAKPPPMSQGPKAVASHKQGQDGVKWKIVGLVVTVLACCWVQVAAMESILSIDPRSGPFLTFVQFVSIAVMTFPTSTRIAVPIAYHGGLSFLYFVSSRANSFAHACGLSFPLLNLFRASTPMASLATGYLVFRKGYAPHQFVGVLLISLGIGFTSYMDPSSHGGSNRATLCTDETGSLICSLPVLQSTLALVGHWRLGIALLLVGLVVGSILGHLQNLVMHMHATPGKPHPAEESMFFMHAFALLLIAFGDGQDMRTTWTTWTTFLDDDASTFRPVLATLVALVAVNLVTNYVCIRSVYSLASVVSTVSLQVILTFRKACSVVFSVVYFGQPFAPSQWFGSTFVFVGVLVYANVFKRVQLTRPRE</sequence>